<feature type="domain" description="HTH cro/C1-type" evidence="1">
    <location>
        <begin position="166"/>
        <end position="221"/>
    </location>
</feature>
<dbReference type="SUPFAM" id="SSF47413">
    <property type="entry name" value="lambda repressor-like DNA-binding domains"/>
    <property type="match status" value="1"/>
</dbReference>
<dbReference type="InterPro" id="IPR010982">
    <property type="entry name" value="Lambda_DNA-bd_dom_sf"/>
</dbReference>
<dbReference type="AlphaFoldDB" id="A0A366EIH9"/>
<dbReference type="CDD" id="cd00093">
    <property type="entry name" value="HTH_XRE"/>
    <property type="match status" value="1"/>
</dbReference>
<accession>A0A366EIH9</accession>
<dbReference type="GO" id="GO:0003677">
    <property type="term" value="F:DNA binding"/>
    <property type="evidence" value="ECO:0007669"/>
    <property type="project" value="InterPro"/>
</dbReference>
<dbReference type="PROSITE" id="PS50943">
    <property type="entry name" value="HTH_CROC1"/>
    <property type="match status" value="1"/>
</dbReference>
<keyword evidence="3" id="KW-1185">Reference proteome</keyword>
<dbReference type="SMART" id="SM00530">
    <property type="entry name" value="HTH_XRE"/>
    <property type="match status" value="1"/>
</dbReference>
<dbReference type="InterPro" id="IPR001387">
    <property type="entry name" value="Cro/C1-type_HTH"/>
</dbReference>
<dbReference type="RefSeq" id="WP_113893767.1">
    <property type="nucleotide sequence ID" value="NZ_QNRK01000057.1"/>
</dbReference>
<dbReference type="Pfam" id="PF01381">
    <property type="entry name" value="HTH_3"/>
    <property type="match status" value="1"/>
</dbReference>
<sequence>MISQHDPLGALSARIRTALEVCNFIAGAAEAIEGPGGERVDGLRERMADVVAPVRPAGDWLRRADQLMSKSGPLPPDFASELESAEARAFDALAKLKTLIGEVKAPAFVDSDGIESSEDGSIPDHGALAQLGALRDRLAVADPAFDAAARVEREAEAFCAKVRADLKADRLASGLSQKDLADRIEVGQSAISKIESGRGDLSLKTVFRIARAMGLRPVLGFAPAHSAAEAPRRLPDPAAVALAGAVQEDLIRKIPEIVQEAAARVAAAD</sequence>
<protein>
    <submittedName>
        <fullName evidence="2">Helix-turn-helix protein</fullName>
    </submittedName>
</protein>
<dbReference type="OrthoDB" id="6386497at2"/>
<reference evidence="2 3" key="1">
    <citation type="submission" date="2018-06" db="EMBL/GenBank/DDBJ databases">
        <title>Genomic Encyclopedia of Type Strains, Phase IV (KMG-IV): sequencing the most valuable type-strain genomes for metagenomic binning, comparative biology and taxonomic classification.</title>
        <authorList>
            <person name="Goeker M."/>
        </authorList>
    </citation>
    <scope>NUCLEOTIDE SEQUENCE [LARGE SCALE GENOMIC DNA]</scope>
    <source>
        <strain evidence="2 3">DSM 24875</strain>
    </source>
</reference>
<proteinExistence type="predicted"/>
<comment type="caution">
    <text evidence="2">The sequence shown here is derived from an EMBL/GenBank/DDBJ whole genome shotgun (WGS) entry which is preliminary data.</text>
</comment>
<dbReference type="Proteomes" id="UP000253529">
    <property type="component" value="Unassembled WGS sequence"/>
</dbReference>
<evidence type="ECO:0000313" key="2">
    <source>
        <dbReference type="EMBL" id="RBP01259.1"/>
    </source>
</evidence>
<dbReference type="EMBL" id="QNRK01000057">
    <property type="protein sequence ID" value="RBP01259.1"/>
    <property type="molecule type" value="Genomic_DNA"/>
</dbReference>
<dbReference type="Gene3D" id="1.10.260.40">
    <property type="entry name" value="lambda repressor-like DNA-binding domains"/>
    <property type="match status" value="1"/>
</dbReference>
<name>A0A366EIH9_9HYPH</name>
<evidence type="ECO:0000313" key="3">
    <source>
        <dbReference type="Proteomes" id="UP000253529"/>
    </source>
</evidence>
<organism evidence="2 3">
    <name type="scientific">Roseiarcus fermentans</name>
    <dbReference type="NCBI Taxonomy" id="1473586"/>
    <lineage>
        <taxon>Bacteria</taxon>
        <taxon>Pseudomonadati</taxon>
        <taxon>Pseudomonadota</taxon>
        <taxon>Alphaproteobacteria</taxon>
        <taxon>Hyphomicrobiales</taxon>
        <taxon>Roseiarcaceae</taxon>
        <taxon>Roseiarcus</taxon>
    </lineage>
</organism>
<gene>
    <name evidence="2" type="ORF">DFR50_15721</name>
</gene>
<evidence type="ECO:0000259" key="1">
    <source>
        <dbReference type="PROSITE" id="PS50943"/>
    </source>
</evidence>